<dbReference type="GO" id="GO:0020037">
    <property type="term" value="F:heme binding"/>
    <property type="evidence" value="ECO:0007669"/>
    <property type="project" value="InterPro"/>
</dbReference>
<dbReference type="InterPro" id="IPR036396">
    <property type="entry name" value="Cyt_P450_sf"/>
</dbReference>
<evidence type="ECO:0000313" key="13">
    <source>
        <dbReference type="EMBL" id="OAX32420.1"/>
    </source>
</evidence>
<reference evidence="13 14" key="1">
    <citation type="submission" date="2016-06" db="EMBL/GenBank/DDBJ databases">
        <title>Comparative genomics of the ectomycorrhizal sister species Rhizopogon vinicolor and Rhizopogon vesiculosus (Basidiomycota: Boletales) reveals a divergence of the mating type B locus.</title>
        <authorList>
            <consortium name="DOE Joint Genome Institute"/>
            <person name="Mujic A.B."/>
            <person name="Kuo A."/>
            <person name="Tritt A."/>
            <person name="Lipzen A."/>
            <person name="Chen C."/>
            <person name="Johnson J."/>
            <person name="Sharma A."/>
            <person name="Barry K."/>
            <person name="Grigoriev I.V."/>
            <person name="Spatafora J.W."/>
        </authorList>
    </citation>
    <scope>NUCLEOTIDE SEQUENCE [LARGE SCALE GENOMIC DNA]</scope>
    <source>
        <strain evidence="13 14">AM-OR11-026</strain>
    </source>
</reference>
<keyword evidence="12" id="KW-0472">Membrane</keyword>
<evidence type="ECO:0000256" key="3">
    <source>
        <dbReference type="ARBA" id="ARBA00005179"/>
    </source>
</evidence>
<evidence type="ECO:0000256" key="5">
    <source>
        <dbReference type="ARBA" id="ARBA00022617"/>
    </source>
</evidence>
<dbReference type="PRINTS" id="PR00463">
    <property type="entry name" value="EP450I"/>
</dbReference>
<evidence type="ECO:0000256" key="11">
    <source>
        <dbReference type="ARBA" id="ARBA00023033"/>
    </source>
</evidence>
<organism evidence="13 14">
    <name type="scientific">Rhizopogon vinicolor AM-OR11-026</name>
    <dbReference type="NCBI Taxonomy" id="1314800"/>
    <lineage>
        <taxon>Eukaryota</taxon>
        <taxon>Fungi</taxon>
        <taxon>Dikarya</taxon>
        <taxon>Basidiomycota</taxon>
        <taxon>Agaricomycotina</taxon>
        <taxon>Agaricomycetes</taxon>
        <taxon>Agaricomycetidae</taxon>
        <taxon>Boletales</taxon>
        <taxon>Suillineae</taxon>
        <taxon>Rhizopogonaceae</taxon>
        <taxon>Rhizopogon</taxon>
    </lineage>
</organism>
<keyword evidence="5" id="KW-0349">Heme</keyword>
<dbReference type="AlphaFoldDB" id="A0A1B7MII9"/>
<evidence type="ECO:0000256" key="7">
    <source>
        <dbReference type="ARBA" id="ARBA00022723"/>
    </source>
</evidence>
<dbReference type="PANTHER" id="PTHR46300">
    <property type="entry name" value="P450, PUTATIVE (EUROFUNG)-RELATED-RELATED"/>
    <property type="match status" value="1"/>
</dbReference>
<keyword evidence="8" id="KW-1133">Transmembrane helix</keyword>
<evidence type="ECO:0000256" key="10">
    <source>
        <dbReference type="ARBA" id="ARBA00023004"/>
    </source>
</evidence>
<evidence type="ECO:0000256" key="1">
    <source>
        <dbReference type="ARBA" id="ARBA00001971"/>
    </source>
</evidence>
<dbReference type="InterPro" id="IPR050364">
    <property type="entry name" value="Cytochrome_P450_fung"/>
</dbReference>
<dbReference type="GO" id="GO:0004497">
    <property type="term" value="F:monooxygenase activity"/>
    <property type="evidence" value="ECO:0007669"/>
    <property type="project" value="UniProtKB-KW"/>
</dbReference>
<dbReference type="GO" id="GO:0016020">
    <property type="term" value="C:membrane"/>
    <property type="evidence" value="ECO:0007669"/>
    <property type="project" value="UniProtKB-SubCell"/>
</dbReference>
<evidence type="ECO:0000256" key="6">
    <source>
        <dbReference type="ARBA" id="ARBA00022692"/>
    </source>
</evidence>
<evidence type="ECO:0000256" key="12">
    <source>
        <dbReference type="ARBA" id="ARBA00023136"/>
    </source>
</evidence>
<name>A0A1B7MII9_9AGAM</name>
<dbReference type="Gene3D" id="1.10.630.10">
    <property type="entry name" value="Cytochrome P450"/>
    <property type="match status" value="2"/>
</dbReference>
<dbReference type="Pfam" id="PF00067">
    <property type="entry name" value="p450"/>
    <property type="match status" value="1"/>
</dbReference>
<keyword evidence="14" id="KW-1185">Reference proteome</keyword>
<keyword evidence="11" id="KW-0503">Monooxygenase</keyword>
<dbReference type="InParanoid" id="A0A1B7MII9"/>
<dbReference type="OrthoDB" id="1055148at2759"/>
<comment type="similarity">
    <text evidence="4">Belongs to the cytochrome P450 family.</text>
</comment>
<proteinExistence type="inferred from homology"/>
<keyword evidence="6" id="KW-0812">Transmembrane</keyword>
<evidence type="ECO:0000256" key="8">
    <source>
        <dbReference type="ARBA" id="ARBA00022989"/>
    </source>
</evidence>
<accession>A0A1B7MII9</accession>
<dbReference type="SUPFAM" id="SSF48264">
    <property type="entry name" value="Cytochrome P450"/>
    <property type="match status" value="1"/>
</dbReference>
<dbReference type="PANTHER" id="PTHR46300:SF2">
    <property type="entry name" value="CYTOCHROME P450 MONOOXYGENASE ALNH-RELATED"/>
    <property type="match status" value="1"/>
</dbReference>
<comment type="cofactor">
    <cofactor evidence="1">
        <name>heme</name>
        <dbReference type="ChEBI" id="CHEBI:30413"/>
    </cofactor>
</comment>
<dbReference type="GO" id="GO:0005506">
    <property type="term" value="F:iron ion binding"/>
    <property type="evidence" value="ECO:0007669"/>
    <property type="project" value="InterPro"/>
</dbReference>
<dbReference type="InterPro" id="IPR001128">
    <property type="entry name" value="Cyt_P450"/>
</dbReference>
<dbReference type="InterPro" id="IPR002401">
    <property type="entry name" value="Cyt_P450_E_grp-I"/>
</dbReference>
<dbReference type="EMBL" id="KV449014">
    <property type="protein sequence ID" value="OAX32420.1"/>
    <property type="molecule type" value="Genomic_DNA"/>
</dbReference>
<dbReference type="STRING" id="1314800.A0A1B7MII9"/>
<evidence type="ECO:0000313" key="14">
    <source>
        <dbReference type="Proteomes" id="UP000092154"/>
    </source>
</evidence>
<gene>
    <name evidence="13" type="ORF">K503DRAFT_674661</name>
</gene>
<evidence type="ECO:0000256" key="2">
    <source>
        <dbReference type="ARBA" id="ARBA00004167"/>
    </source>
</evidence>
<sequence length="387" mass="44264">GPRPLPFLGNALHLDAKQPWVRYTAWGKTYIRLISFTPFVGELIYSRVLGIDMITINSETAARELLDKRSAIYSIVRRNWNGFQYCIPSDYETLQRHRKVYHQALRAEASISYHEMSSRKADELILNPTVTVGTQKYIHVFAGSLIMTVTYGHIAYGDKDPFLTRARELINIAIQIISPEKAAIITAFPFCEQKTQLQSLVTGFLSQVGDDADEDMMKDVTLTGYPGKKFPRWHGDGECRTFWIPNRILLYLDIAQSPDCIRCLHIHLAMVLYPDVQGRPRAEVNQVVKHDKIPSIDDRVSLPYLDAVVFEVLRWHPPVTLGQSAVIKFHDDVYNGYFIPKGSKSYEALSRDKEMFPDVSRFDPSRHLTIDEQLKNHVVNHFAFGHG</sequence>
<comment type="subcellular location">
    <subcellularLocation>
        <location evidence="2">Membrane</location>
        <topology evidence="2">Single-pass membrane protein</topology>
    </subcellularLocation>
</comment>
<keyword evidence="7" id="KW-0479">Metal-binding</keyword>
<keyword evidence="10" id="KW-0408">Iron</keyword>
<protein>
    <submittedName>
        <fullName evidence="13">Cytochrome P450</fullName>
    </submittedName>
</protein>
<evidence type="ECO:0000256" key="4">
    <source>
        <dbReference type="ARBA" id="ARBA00010617"/>
    </source>
</evidence>
<dbReference type="GO" id="GO:0016705">
    <property type="term" value="F:oxidoreductase activity, acting on paired donors, with incorporation or reduction of molecular oxygen"/>
    <property type="evidence" value="ECO:0007669"/>
    <property type="project" value="InterPro"/>
</dbReference>
<keyword evidence="9" id="KW-0560">Oxidoreductase</keyword>
<evidence type="ECO:0000256" key="9">
    <source>
        <dbReference type="ARBA" id="ARBA00023002"/>
    </source>
</evidence>
<feature type="non-terminal residue" evidence="13">
    <location>
        <position position="1"/>
    </location>
</feature>
<comment type="pathway">
    <text evidence="3">Secondary metabolite biosynthesis.</text>
</comment>
<feature type="non-terminal residue" evidence="13">
    <location>
        <position position="387"/>
    </location>
</feature>
<dbReference type="Proteomes" id="UP000092154">
    <property type="component" value="Unassembled WGS sequence"/>
</dbReference>